<evidence type="ECO:0000313" key="2">
    <source>
        <dbReference type="EMBL" id="WAW15164.1"/>
    </source>
</evidence>
<dbReference type="PANTHER" id="PTHR40076">
    <property type="entry name" value="MEMBRANE PROTEIN-RELATED"/>
    <property type="match status" value="1"/>
</dbReference>
<feature type="transmembrane region" description="Helical" evidence="1">
    <location>
        <begin position="89"/>
        <end position="122"/>
    </location>
</feature>
<feature type="transmembrane region" description="Helical" evidence="1">
    <location>
        <begin position="47"/>
        <end position="68"/>
    </location>
</feature>
<dbReference type="InterPro" id="IPR010380">
    <property type="entry name" value="DUF975"/>
</dbReference>
<protein>
    <submittedName>
        <fullName evidence="2">DUF975 family protein</fullName>
    </submittedName>
</protein>
<gene>
    <name evidence="2" type="ORF">O0R46_01570</name>
</gene>
<evidence type="ECO:0000313" key="3">
    <source>
        <dbReference type="Proteomes" id="UP001164187"/>
    </source>
</evidence>
<evidence type="ECO:0000256" key="1">
    <source>
        <dbReference type="SAM" id="Phobius"/>
    </source>
</evidence>
<dbReference type="EMBL" id="CP114052">
    <property type="protein sequence ID" value="WAW15164.1"/>
    <property type="molecule type" value="Genomic_DNA"/>
</dbReference>
<accession>A0ABY7JRQ9</accession>
<keyword evidence="1" id="KW-0812">Transmembrane</keyword>
<reference evidence="2" key="1">
    <citation type="submission" date="2022-12" db="EMBL/GenBank/DDBJ databases">
        <title>Peptostreptococcus.</title>
        <authorList>
            <person name="Lee S.H."/>
        </authorList>
    </citation>
    <scope>NUCLEOTIDE SEQUENCE</scope>
    <source>
        <strain evidence="2">CBA3647</strain>
    </source>
</reference>
<dbReference type="Proteomes" id="UP001164187">
    <property type="component" value="Chromosome"/>
</dbReference>
<dbReference type="PANTHER" id="PTHR40076:SF1">
    <property type="entry name" value="MEMBRANE PROTEIN"/>
    <property type="match status" value="1"/>
</dbReference>
<dbReference type="RefSeq" id="WP_269311857.1">
    <property type="nucleotide sequence ID" value="NZ_CP114052.1"/>
</dbReference>
<keyword evidence="3" id="KW-1185">Reference proteome</keyword>
<proteinExistence type="predicted"/>
<feature type="transmembrane region" description="Helical" evidence="1">
    <location>
        <begin position="21"/>
        <end position="41"/>
    </location>
</feature>
<organism evidence="2 3">
    <name type="scientific">Peptostreptococcus equinus</name>
    <dbReference type="NCBI Taxonomy" id="3003601"/>
    <lineage>
        <taxon>Bacteria</taxon>
        <taxon>Bacillati</taxon>
        <taxon>Bacillota</taxon>
        <taxon>Clostridia</taxon>
        <taxon>Peptostreptococcales</taxon>
        <taxon>Peptostreptococcaceae</taxon>
        <taxon>Peptostreptococcus</taxon>
    </lineage>
</organism>
<keyword evidence="1" id="KW-0472">Membrane</keyword>
<keyword evidence="1" id="KW-1133">Transmembrane helix</keyword>
<dbReference type="Pfam" id="PF06161">
    <property type="entry name" value="DUF975"/>
    <property type="match status" value="1"/>
</dbReference>
<sequence>MLKNSEIRKLSRAQLSGKWGKMAIINLLVIAAIALMYTIMIKAELNSISIVFSLLTELLTFGLYKLGLDIANGKEVDASRFVLNKRQYLRALLYSILMNVIIFALEIILGIILFIVGAASIMGLGVGSMADPSNINELLGNLGAGTIIILLVIIIVFIAIMLFFSLAFAQSIYIILRDHDDIGAIDAMKLSFSIMKGYKWRLFCLNLSFIGWAILSVLTLGIGFLFLMSYSYVANANFYLELLKENEEEARQSGVVDREYEQEYRTMREEHNYSRDINDSYSEEKVTFESIDLEKDDTKTADKNDPIL</sequence>
<name>A0ABY7JRQ9_9FIRM</name>
<feature type="transmembrane region" description="Helical" evidence="1">
    <location>
        <begin position="142"/>
        <end position="169"/>
    </location>
</feature>
<feature type="transmembrane region" description="Helical" evidence="1">
    <location>
        <begin position="202"/>
        <end position="228"/>
    </location>
</feature>